<evidence type="ECO:0008006" key="3">
    <source>
        <dbReference type="Google" id="ProtNLM"/>
    </source>
</evidence>
<evidence type="ECO:0000313" key="2">
    <source>
        <dbReference type="Proteomes" id="UP000821853"/>
    </source>
</evidence>
<dbReference type="EMBL" id="JABSTR010000005">
    <property type="protein sequence ID" value="KAH9370725.1"/>
    <property type="molecule type" value="Genomic_DNA"/>
</dbReference>
<evidence type="ECO:0000313" key="1">
    <source>
        <dbReference type="EMBL" id="KAH9370725.1"/>
    </source>
</evidence>
<gene>
    <name evidence="1" type="ORF">HPB48_013968</name>
</gene>
<dbReference type="AlphaFoldDB" id="A0A9J6G635"/>
<comment type="caution">
    <text evidence="1">The sequence shown here is derived from an EMBL/GenBank/DDBJ whole genome shotgun (WGS) entry which is preliminary data.</text>
</comment>
<name>A0A9J6G635_HAELO</name>
<dbReference type="OrthoDB" id="6502012at2759"/>
<reference evidence="1 2" key="1">
    <citation type="journal article" date="2020" name="Cell">
        <title>Large-Scale Comparative Analyses of Tick Genomes Elucidate Their Genetic Diversity and Vector Capacities.</title>
        <authorList>
            <consortium name="Tick Genome and Microbiome Consortium (TIGMIC)"/>
            <person name="Jia N."/>
            <person name="Wang J."/>
            <person name="Shi W."/>
            <person name="Du L."/>
            <person name="Sun Y."/>
            <person name="Zhan W."/>
            <person name="Jiang J.F."/>
            <person name="Wang Q."/>
            <person name="Zhang B."/>
            <person name="Ji P."/>
            <person name="Bell-Sakyi L."/>
            <person name="Cui X.M."/>
            <person name="Yuan T.T."/>
            <person name="Jiang B.G."/>
            <person name="Yang W.F."/>
            <person name="Lam T.T."/>
            <person name="Chang Q.C."/>
            <person name="Ding S.J."/>
            <person name="Wang X.J."/>
            <person name="Zhu J.G."/>
            <person name="Ruan X.D."/>
            <person name="Zhao L."/>
            <person name="Wei J.T."/>
            <person name="Ye R.Z."/>
            <person name="Que T.C."/>
            <person name="Du C.H."/>
            <person name="Zhou Y.H."/>
            <person name="Cheng J.X."/>
            <person name="Dai P.F."/>
            <person name="Guo W.B."/>
            <person name="Han X.H."/>
            <person name="Huang E.J."/>
            <person name="Li L.F."/>
            <person name="Wei W."/>
            <person name="Gao Y.C."/>
            <person name="Liu J.Z."/>
            <person name="Shao H.Z."/>
            <person name="Wang X."/>
            <person name="Wang C.C."/>
            <person name="Yang T.C."/>
            <person name="Huo Q.B."/>
            <person name="Li W."/>
            <person name="Chen H.Y."/>
            <person name="Chen S.E."/>
            <person name="Zhou L.G."/>
            <person name="Ni X.B."/>
            <person name="Tian J.H."/>
            <person name="Sheng Y."/>
            <person name="Liu T."/>
            <person name="Pan Y.S."/>
            <person name="Xia L.Y."/>
            <person name="Li J."/>
            <person name="Zhao F."/>
            <person name="Cao W.C."/>
        </authorList>
    </citation>
    <scope>NUCLEOTIDE SEQUENCE [LARGE SCALE GENOMIC DNA]</scope>
    <source>
        <strain evidence="1">HaeL-2018</strain>
    </source>
</reference>
<dbReference type="Proteomes" id="UP000821853">
    <property type="component" value="Chromosome 3"/>
</dbReference>
<proteinExistence type="predicted"/>
<accession>A0A9J6G635</accession>
<organism evidence="1 2">
    <name type="scientific">Haemaphysalis longicornis</name>
    <name type="common">Bush tick</name>
    <dbReference type="NCBI Taxonomy" id="44386"/>
    <lineage>
        <taxon>Eukaryota</taxon>
        <taxon>Metazoa</taxon>
        <taxon>Ecdysozoa</taxon>
        <taxon>Arthropoda</taxon>
        <taxon>Chelicerata</taxon>
        <taxon>Arachnida</taxon>
        <taxon>Acari</taxon>
        <taxon>Parasitiformes</taxon>
        <taxon>Ixodida</taxon>
        <taxon>Ixodoidea</taxon>
        <taxon>Ixodidae</taxon>
        <taxon>Haemaphysalinae</taxon>
        <taxon>Haemaphysalis</taxon>
    </lineage>
</organism>
<protein>
    <recommendedName>
        <fullName evidence="3">Tick transposon</fullName>
    </recommendedName>
</protein>
<sequence length="208" mass="22429">MLNRQAISVFLEAILPGKIKKVRINSRKDISAIDVGHSAAVESLHQLTTVGEMKVRAYISPGQGTSVGVVYDVEVSTLYADLPILIKPAMEGAIIKQVTRLGKSRCVKLVLHGDGIPAHVKVGHFRHAVQLFVPKLLQCHKCLNIGHVSSVCVRATVCSKCSGLRDAKASTVGVLKGANCQDAHDASSTCPHLKEEQKVLKQMVKDHS</sequence>
<keyword evidence="2" id="KW-1185">Reference proteome</keyword>
<dbReference type="VEuPathDB" id="VectorBase:HLOH_052892"/>